<sequence>MFRFNICRSFLADQPVNVRSLIQIYKIGFQWEVMESTVIEKTVRKLMLSEERKDVKKKVADMQHSIVSVLDFISAMPSWIPPPTHVAGTILSLNQYQR</sequence>
<proteinExistence type="predicted"/>
<dbReference type="Proteomes" id="UP000004994">
    <property type="component" value="Chromosome 12"/>
</dbReference>
<dbReference type="PANTHER" id="PTHR48045">
    <property type="entry name" value="UDP-GLYCOSYLTRANSFERASE 72B1"/>
    <property type="match status" value="1"/>
</dbReference>
<evidence type="ECO:0000313" key="1">
    <source>
        <dbReference type="EnsemblPlants" id="Solyc12g019975.1.1"/>
    </source>
</evidence>
<name>A0A3Q7J7B1_SOLLC</name>
<dbReference type="PANTHER" id="PTHR48045:SF31">
    <property type="entry name" value="UDP-GLYCOSYLTRANSFERASE 76B1-LIKE"/>
    <property type="match status" value="1"/>
</dbReference>
<reference evidence="1" key="1">
    <citation type="journal article" date="2012" name="Nature">
        <title>The tomato genome sequence provides insights into fleshy fruit evolution.</title>
        <authorList>
            <consortium name="Tomato Genome Consortium"/>
        </authorList>
    </citation>
    <scope>NUCLEOTIDE SEQUENCE [LARGE SCALE GENOMIC DNA]</scope>
    <source>
        <strain evidence="1">cv. Heinz 1706</strain>
    </source>
</reference>
<keyword evidence="2" id="KW-1185">Reference proteome</keyword>
<dbReference type="PaxDb" id="4081-Solyc12g019990.1.1"/>
<dbReference type="SUPFAM" id="SSF53756">
    <property type="entry name" value="UDP-Glycosyltransferase/glycogen phosphorylase"/>
    <property type="match status" value="1"/>
</dbReference>
<dbReference type="EnsemblPlants" id="Solyc12g019975.1.1">
    <property type="protein sequence ID" value="Solyc12g019975.1.1"/>
    <property type="gene ID" value="Solyc12g019975.1"/>
</dbReference>
<organism evidence="1">
    <name type="scientific">Solanum lycopersicum</name>
    <name type="common">Tomato</name>
    <name type="synonym">Lycopersicon esculentum</name>
    <dbReference type="NCBI Taxonomy" id="4081"/>
    <lineage>
        <taxon>Eukaryota</taxon>
        <taxon>Viridiplantae</taxon>
        <taxon>Streptophyta</taxon>
        <taxon>Embryophyta</taxon>
        <taxon>Tracheophyta</taxon>
        <taxon>Spermatophyta</taxon>
        <taxon>Magnoliopsida</taxon>
        <taxon>eudicotyledons</taxon>
        <taxon>Gunneridae</taxon>
        <taxon>Pentapetalae</taxon>
        <taxon>asterids</taxon>
        <taxon>lamiids</taxon>
        <taxon>Solanales</taxon>
        <taxon>Solanaceae</taxon>
        <taxon>Solanoideae</taxon>
        <taxon>Solaneae</taxon>
        <taxon>Solanum</taxon>
        <taxon>Solanum subgen. Lycopersicon</taxon>
    </lineage>
</organism>
<protein>
    <submittedName>
        <fullName evidence="1">Uncharacterized protein</fullName>
    </submittedName>
</protein>
<dbReference type="AlphaFoldDB" id="A0A3Q7J7B1"/>
<reference evidence="1" key="2">
    <citation type="submission" date="2019-01" db="UniProtKB">
        <authorList>
            <consortium name="EnsemblPlants"/>
        </authorList>
    </citation>
    <scope>IDENTIFICATION</scope>
    <source>
        <strain evidence="1">cv. Heinz 1706</strain>
    </source>
</reference>
<accession>A0A3Q7J7B1</accession>
<dbReference type="Gene3D" id="3.40.50.2000">
    <property type="entry name" value="Glycogen Phosphorylase B"/>
    <property type="match status" value="1"/>
</dbReference>
<evidence type="ECO:0000313" key="2">
    <source>
        <dbReference type="Proteomes" id="UP000004994"/>
    </source>
</evidence>
<dbReference type="InParanoid" id="A0A3Q7J7B1"/>
<dbReference type="Gramene" id="Solyc12g019975.1.1">
    <property type="protein sequence ID" value="Solyc12g019975.1.1"/>
    <property type="gene ID" value="Solyc12g019975.1"/>
</dbReference>